<keyword evidence="6" id="KW-1185">Reference proteome</keyword>
<dbReference type="GO" id="GO:0043856">
    <property type="term" value="F:anti-sigma factor antagonist activity"/>
    <property type="evidence" value="ECO:0007669"/>
    <property type="project" value="InterPro"/>
</dbReference>
<evidence type="ECO:0000256" key="1">
    <source>
        <dbReference type="ARBA" id="ARBA00009013"/>
    </source>
</evidence>
<reference evidence="5" key="3">
    <citation type="submission" date="2022-09" db="EMBL/GenBank/DDBJ databases">
        <title>The genome sequence of Rhodococcus aetherivorans N1.</title>
        <authorList>
            <person name="Jiang W."/>
        </authorList>
    </citation>
    <scope>NUCLEOTIDE SEQUENCE</scope>
    <source>
        <strain evidence="5">N1</strain>
    </source>
</reference>
<dbReference type="PANTHER" id="PTHR33495">
    <property type="entry name" value="ANTI-SIGMA FACTOR ANTAGONIST TM_1081-RELATED-RELATED"/>
    <property type="match status" value="1"/>
</dbReference>
<accession>A0A059MR90</accession>
<dbReference type="AlphaFoldDB" id="A0A059MR90"/>
<evidence type="ECO:0000256" key="2">
    <source>
        <dbReference type="RuleBase" id="RU003749"/>
    </source>
</evidence>
<dbReference type="RefSeq" id="WP_006930645.1">
    <property type="nucleotide sequence ID" value="NZ_BAAAYP010000012.1"/>
</dbReference>
<comment type="similarity">
    <text evidence="1 2">Belongs to the anti-sigma-factor antagonist family.</text>
</comment>
<evidence type="ECO:0000259" key="3">
    <source>
        <dbReference type="PROSITE" id="PS50801"/>
    </source>
</evidence>
<accession>N1M2U6</accession>
<name>A0A059MR90_9NOCA</name>
<dbReference type="Proteomes" id="UP001163947">
    <property type="component" value="Chromosome"/>
</dbReference>
<dbReference type="Proteomes" id="UP000325466">
    <property type="component" value="Unassembled WGS sequence"/>
</dbReference>
<evidence type="ECO:0000313" key="4">
    <source>
        <dbReference type="EMBL" id="GES40513.1"/>
    </source>
</evidence>
<dbReference type="SUPFAM" id="SSF52091">
    <property type="entry name" value="SpoIIaa-like"/>
    <property type="match status" value="1"/>
</dbReference>
<evidence type="ECO:0000313" key="7">
    <source>
        <dbReference type="Proteomes" id="UP001163947"/>
    </source>
</evidence>
<dbReference type="GeneID" id="83622003"/>
<dbReference type="EMBL" id="CP106982">
    <property type="protein sequence ID" value="UYF92063.1"/>
    <property type="molecule type" value="Genomic_DNA"/>
</dbReference>
<organism evidence="5 7">
    <name type="scientific">Rhodococcus aetherivorans</name>
    <dbReference type="NCBI Taxonomy" id="191292"/>
    <lineage>
        <taxon>Bacteria</taxon>
        <taxon>Bacillati</taxon>
        <taxon>Actinomycetota</taxon>
        <taxon>Actinomycetes</taxon>
        <taxon>Mycobacteriales</taxon>
        <taxon>Nocardiaceae</taxon>
        <taxon>Rhodococcus</taxon>
    </lineage>
</organism>
<sequence length="112" mass="11696">MTHFATRTTGSDVVVVRPEGRLNMVAAPRLREQLRGLVEGGSARVVVDLGATEFIDSSGLGALVSGLKAARQAGGDLRLAAPTAQVRSVLSLTSLDRVLRTYDSADAAFDGD</sequence>
<dbReference type="InterPro" id="IPR002645">
    <property type="entry name" value="STAS_dom"/>
</dbReference>
<dbReference type="Pfam" id="PF01740">
    <property type="entry name" value="STAS"/>
    <property type="match status" value="1"/>
</dbReference>
<dbReference type="CDD" id="cd07043">
    <property type="entry name" value="STAS_anti-anti-sigma_factors"/>
    <property type="match status" value="1"/>
</dbReference>
<dbReference type="PANTHER" id="PTHR33495:SF2">
    <property type="entry name" value="ANTI-SIGMA FACTOR ANTAGONIST TM_1081-RELATED"/>
    <property type="match status" value="1"/>
</dbReference>
<dbReference type="NCBIfam" id="TIGR00377">
    <property type="entry name" value="ant_ant_sig"/>
    <property type="match status" value="1"/>
</dbReference>
<protein>
    <recommendedName>
        <fullName evidence="2">Anti-sigma factor antagonist</fullName>
    </recommendedName>
</protein>
<feature type="domain" description="STAS" evidence="3">
    <location>
        <begin position="12"/>
        <end position="112"/>
    </location>
</feature>
<evidence type="ECO:0000313" key="5">
    <source>
        <dbReference type="EMBL" id="UYF92063.1"/>
    </source>
</evidence>
<gene>
    <name evidence="5" type="ORF">OCS65_16260</name>
    <name evidence="4" type="ORF">RAJCM14343_5803</name>
</gene>
<proteinExistence type="inferred from homology"/>
<reference evidence="4 6" key="1">
    <citation type="journal article" date="2018" name="Biodegradation">
        <title>1,4-Dioxane degradation characteristics of Rhodococcus aetherivorans JCM 14343.</title>
        <authorList>
            <person name="Inoue D."/>
            <person name="Tsunoda T."/>
            <person name="Yamamoto N."/>
            <person name="Ike M."/>
            <person name="Sei K."/>
        </authorList>
    </citation>
    <scope>NUCLEOTIDE SEQUENCE [LARGE SCALE GENOMIC DNA]</scope>
    <source>
        <strain evidence="4 6">JCM 14343</strain>
    </source>
</reference>
<dbReference type="Gene3D" id="3.30.750.24">
    <property type="entry name" value="STAS domain"/>
    <property type="match status" value="1"/>
</dbReference>
<evidence type="ECO:0000313" key="6">
    <source>
        <dbReference type="Proteomes" id="UP000325466"/>
    </source>
</evidence>
<dbReference type="EMBL" id="BLAH01000199">
    <property type="protein sequence ID" value="GES40513.1"/>
    <property type="molecule type" value="Genomic_DNA"/>
</dbReference>
<dbReference type="PROSITE" id="PS50801">
    <property type="entry name" value="STAS"/>
    <property type="match status" value="1"/>
</dbReference>
<dbReference type="InterPro" id="IPR003658">
    <property type="entry name" value="Anti-sigma_ant"/>
</dbReference>
<dbReference type="InterPro" id="IPR036513">
    <property type="entry name" value="STAS_dom_sf"/>
</dbReference>
<reference evidence="4" key="2">
    <citation type="submission" date="2019-10" db="EMBL/GenBank/DDBJ databases">
        <title>Draft genome sequence of Rhodococcus aetherivorans JCM 14343.</title>
        <authorList>
            <person name="Inoue D."/>
            <person name="Nakazawa M."/>
            <person name="Yamamoto N."/>
            <person name="Sei K."/>
            <person name="Ike M."/>
        </authorList>
    </citation>
    <scope>NUCLEOTIDE SEQUENCE</scope>
    <source>
        <strain evidence="4">JCM 14343</strain>
    </source>
</reference>